<organism evidence="2 3">
    <name type="scientific">Dyadobacter linearis</name>
    <dbReference type="NCBI Taxonomy" id="2823330"/>
    <lineage>
        <taxon>Bacteria</taxon>
        <taxon>Pseudomonadati</taxon>
        <taxon>Bacteroidota</taxon>
        <taxon>Cytophagia</taxon>
        <taxon>Cytophagales</taxon>
        <taxon>Spirosomataceae</taxon>
        <taxon>Dyadobacter</taxon>
    </lineage>
</organism>
<gene>
    <name evidence="2" type="ORF">DYBT9623_03746</name>
</gene>
<comment type="caution">
    <text evidence="2">The sequence shown here is derived from an EMBL/GenBank/DDBJ whole genome shotgun (WGS) entry which is preliminary data.</text>
</comment>
<dbReference type="Pfam" id="PF05016">
    <property type="entry name" value="ParE_toxin"/>
    <property type="match status" value="1"/>
</dbReference>
<dbReference type="RefSeq" id="WP_215235043.1">
    <property type="nucleotide sequence ID" value="NZ_CAJRAU010000005.1"/>
</dbReference>
<protein>
    <recommendedName>
        <fullName evidence="4">Type II toxin-antitoxin system RelE/ParE family toxin</fullName>
    </recommendedName>
</protein>
<evidence type="ECO:0008006" key="4">
    <source>
        <dbReference type="Google" id="ProtNLM"/>
    </source>
</evidence>
<dbReference type="Gene3D" id="3.30.2310.20">
    <property type="entry name" value="RelE-like"/>
    <property type="match status" value="1"/>
</dbReference>
<dbReference type="EMBL" id="CAJRAU010000005">
    <property type="protein sequence ID" value="CAG5071755.1"/>
    <property type="molecule type" value="Genomic_DNA"/>
</dbReference>
<dbReference type="InterPro" id="IPR052747">
    <property type="entry name" value="TA_system_RelE_toxin"/>
</dbReference>
<dbReference type="PANTHER" id="PTHR38813">
    <property type="match status" value="1"/>
</dbReference>
<reference evidence="2 3" key="1">
    <citation type="submission" date="2021-04" db="EMBL/GenBank/DDBJ databases">
        <authorList>
            <person name="Rodrigo-Torres L."/>
            <person name="Arahal R. D."/>
            <person name="Lucena T."/>
        </authorList>
    </citation>
    <scope>NUCLEOTIDE SEQUENCE [LARGE SCALE GENOMIC DNA]</scope>
    <source>
        <strain evidence="2 3">CECT 9623</strain>
    </source>
</reference>
<evidence type="ECO:0000256" key="1">
    <source>
        <dbReference type="ARBA" id="ARBA00022649"/>
    </source>
</evidence>
<evidence type="ECO:0000313" key="2">
    <source>
        <dbReference type="EMBL" id="CAG5071755.1"/>
    </source>
</evidence>
<accession>A0ABM8UTZ5</accession>
<keyword evidence="3" id="KW-1185">Reference proteome</keyword>
<evidence type="ECO:0000313" key="3">
    <source>
        <dbReference type="Proteomes" id="UP000679725"/>
    </source>
</evidence>
<name>A0ABM8UTZ5_9BACT</name>
<dbReference type="SUPFAM" id="SSF143011">
    <property type="entry name" value="RelE-like"/>
    <property type="match status" value="1"/>
</dbReference>
<keyword evidence="1" id="KW-1277">Toxin-antitoxin system</keyword>
<sequence length="87" mass="10197">MIEHYQIVVSKSAAKEIRKLQKLDLQRVLAAIASLSENPRPFGYKKLVASKNVNRIRIGDYRVLYWIEDTIRIVEISGVRHRREAYD</sequence>
<dbReference type="Proteomes" id="UP000679725">
    <property type="component" value="Unassembled WGS sequence"/>
</dbReference>
<dbReference type="InterPro" id="IPR007712">
    <property type="entry name" value="RelE/ParE_toxin"/>
</dbReference>
<dbReference type="PANTHER" id="PTHR38813:SF1">
    <property type="entry name" value="TOXIN RELE1-RELATED"/>
    <property type="match status" value="1"/>
</dbReference>
<proteinExistence type="predicted"/>
<dbReference type="InterPro" id="IPR035093">
    <property type="entry name" value="RelE/ParE_toxin_dom_sf"/>
</dbReference>